<dbReference type="STRING" id="364199.SAMN04489858_109110"/>
<dbReference type="EMBL" id="FOHO01000009">
    <property type="protein sequence ID" value="SET75351.1"/>
    <property type="molecule type" value="Genomic_DNA"/>
</dbReference>
<organism evidence="2 3">
    <name type="scientific">Paracoccus homiensis</name>
    <dbReference type="NCBI Taxonomy" id="364199"/>
    <lineage>
        <taxon>Bacteria</taxon>
        <taxon>Pseudomonadati</taxon>
        <taxon>Pseudomonadota</taxon>
        <taxon>Alphaproteobacteria</taxon>
        <taxon>Rhodobacterales</taxon>
        <taxon>Paracoccaceae</taxon>
        <taxon>Paracoccus</taxon>
    </lineage>
</organism>
<dbReference type="Pfam" id="PF04466">
    <property type="entry name" value="Terminase_3"/>
    <property type="match status" value="1"/>
</dbReference>
<dbReference type="PANTHER" id="PTHR39184">
    <property type="match status" value="1"/>
</dbReference>
<dbReference type="PANTHER" id="PTHR39184:SF1">
    <property type="entry name" value="PBSX PHAGE TERMINASE LARGE SUBUNIT"/>
    <property type="match status" value="1"/>
</dbReference>
<evidence type="ECO:0000259" key="1">
    <source>
        <dbReference type="Pfam" id="PF04466"/>
    </source>
</evidence>
<evidence type="ECO:0000313" key="3">
    <source>
        <dbReference type="Proteomes" id="UP000199180"/>
    </source>
</evidence>
<feature type="domain" description="Phage terminase large subunit N-terminal" evidence="1">
    <location>
        <begin position="24"/>
        <end position="214"/>
    </location>
</feature>
<protein>
    <submittedName>
        <fullName evidence="2">Phage terminase large subunit</fullName>
    </submittedName>
</protein>
<evidence type="ECO:0000313" key="2">
    <source>
        <dbReference type="EMBL" id="SET75351.1"/>
    </source>
</evidence>
<gene>
    <name evidence="2" type="ORF">SAMN04489858_109110</name>
</gene>
<dbReference type="RefSeq" id="WP_090735714.1">
    <property type="nucleotide sequence ID" value="NZ_FOHO01000009.1"/>
</dbReference>
<sequence>MILNVTPPKVFAPLWKSKARYLGAHGGRGSGKSWDRGAHLLVRHLTEPGLSSICLRDVQKSLDQSVFKLIVETAHRLGAIEAIKPVESDRVIRTPGGGIITFAGMNEFNAENIKSLEGFDIAWWEEAQTAGQRALDLLRPTLRKPGSQLWFTWNPRLRSDPVDQMMRQDPRFADSRTVVEANWRDNPFRGDELEEERLLDLAGDEARYRHIWEGDYEAESDMQFIGGGMVREAMERQPNPTTVDELVLGVDVARFGDDRTVIKARRGRDGTTMPAIKLLRADTMQVAARVMAEIDRLNPDGVFIDEGGVGGGVVDRCRQMGYNVIGVNFGGKADRVIDGVPKCANKRAQMWATMREWLKSGGCIEDNRELEMDLTGPLYSFDNNNAIVLEKKSDMKKRGVASPDEGDALALTFAYPVVARSIGRAEDQRKQEEWHPVWGSQNG</sequence>
<proteinExistence type="predicted"/>
<accession>A0A1I0GVE9</accession>
<keyword evidence="3" id="KW-1185">Reference proteome</keyword>
<reference evidence="2 3" key="1">
    <citation type="submission" date="2016-10" db="EMBL/GenBank/DDBJ databases">
        <authorList>
            <person name="de Groot N.N."/>
        </authorList>
    </citation>
    <scope>NUCLEOTIDE SEQUENCE [LARGE SCALE GENOMIC DNA]</scope>
    <source>
        <strain evidence="2 3">DSM 17862</strain>
    </source>
</reference>
<dbReference type="Gene3D" id="3.40.50.300">
    <property type="entry name" value="P-loop containing nucleotide triphosphate hydrolases"/>
    <property type="match status" value="1"/>
</dbReference>
<dbReference type="OrthoDB" id="479677at2"/>
<dbReference type="InterPro" id="IPR027417">
    <property type="entry name" value="P-loop_NTPase"/>
</dbReference>
<dbReference type="Gene3D" id="3.30.420.240">
    <property type="match status" value="1"/>
</dbReference>
<dbReference type="InterPro" id="IPR035412">
    <property type="entry name" value="Terminase_L_N"/>
</dbReference>
<name>A0A1I0GVE9_9RHOB</name>
<dbReference type="Proteomes" id="UP000199180">
    <property type="component" value="Unassembled WGS sequence"/>
</dbReference>
<dbReference type="InterPro" id="IPR052380">
    <property type="entry name" value="Viral_DNA_packaging_terminase"/>
</dbReference>
<dbReference type="AlphaFoldDB" id="A0A1I0GVE9"/>